<proteinExistence type="predicted"/>
<sequence length="144" mass="16940">MKFNLKYVVVGVILIWLTIILIQDYFPGIISFVNPKTSSWYYPISLIVLFMLFRFLDRDRPGTYEEEKRRWILQFGLITYFVILIIGLSLLRGKSGHGIGLQSPFLWGVFMMGVIGQILDWRKIQKRKLTNSMDNHPLLKNKNE</sequence>
<dbReference type="Proteomes" id="UP001218246">
    <property type="component" value="Unassembled WGS sequence"/>
</dbReference>
<keyword evidence="1" id="KW-1133">Transmembrane helix</keyword>
<keyword evidence="1" id="KW-0472">Membrane</keyword>
<dbReference type="EMBL" id="JARULN010000040">
    <property type="protein sequence ID" value="MDG5755650.1"/>
    <property type="molecule type" value="Genomic_DNA"/>
</dbReference>
<accession>A0ABT6H991</accession>
<organism evidence="2 3">
    <name type="scientific">Ectobacillus antri</name>
    <dbReference type="NCBI Taxonomy" id="2486280"/>
    <lineage>
        <taxon>Bacteria</taxon>
        <taxon>Bacillati</taxon>
        <taxon>Bacillota</taxon>
        <taxon>Bacilli</taxon>
        <taxon>Bacillales</taxon>
        <taxon>Bacillaceae</taxon>
        <taxon>Ectobacillus</taxon>
    </lineage>
</organism>
<evidence type="ECO:0000313" key="2">
    <source>
        <dbReference type="EMBL" id="MDG5755650.1"/>
    </source>
</evidence>
<name>A0ABT6H991_9BACI</name>
<evidence type="ECO:0000256" key="1">
    <source>
        <dbReference type="SAM" id="Phobius"/>
    </source>
</evidence>
<dbReference type="RefSeq" id="WP_124566089.1">
    <property type="nucleotide sequence ID" value="NZ_JARRRY010000038.1"/>
</dbReference>
<feature type="transmembrane region" description="Helical" evidence="1">
    <location>
        <begin position="38"/>
        <end position="56"/>
    </location>
</feature>
<keyword evidence="1" id="KW-0812">Transmembrane</keyword>
<feature type="transmembrane region" description="Helical" evidence="1">
    <location>
        <begin position="99"/>
        <end position="119"/>
    </location>
</feature>
<protein>
    <submittedName>
        <fullName evidence="2">Uncharacterized protein</fullName>
    </submittedName>
</protein>
<feature type="transmembrane region" description="Helical" evidence="1">
    <location>
        <begin position="71"/>
        <end position="93"/>
    </location>
</feature>
<keyword evidence="3" id="KW-1185">Reference proteome</keyword>
<reference evidence="2 3" key="1">
    <citation type="submission" date="2023-04" db="EMBL/GenBank/DDBJ databases">
        <title>Ectobacillus antri isolated from activated sludge.</title>
        <authorList>
            <person name="Yan P."/>
            <person name="Liu X."/>
        </authorList>
    </citation>
    <scope>NUCLEOTIDE SEQUENCE [LARGE SCALE GENOMIC DNA]</scope>
    <source>
        <strain evidence="2 3">C18H</strain>
    </source>
</reference>
<evidence type="ECO:0000313" key="3">
    <source>
        <dbReference type="Proteomes" id="UP001218246"/>
    </source>
</evidence>
<gene>
    <name evidence="2" type="ORF">P6P90_17320</name>
</gene>
<comment type="caution">
    <text evidence="2">The sequence shown here is derived from an EMBL/GenBank/DDBJ whole genome shotgun (WGS) entry which is preliminary data.</text>
</comment>
<feature type="transmembrane region" description="Helical" evidence="1">
    <location>
        <begin position="7"/>
        <end position="26"/>
    </location>
</feature>